<accession>A0ABP7JJ49</accession>
<dbReference type="Gene3D" id="1.10.260.40">
    <property type="entry name" value="lambda repressor-like DNA-binding domains"/>
    <property type="match status" value="1"/>
</dbReference>
<dbReference type="EMBL" id="BAAAZA010000001">
    <property type="protein sequence ID" value="GAA3846255.1"/>
    <property type="molecule type" value="Genomic_DNA"/>
</dbReference>
<dbReference type="CDD" id="cd00093">
    <property type="entry name" value="HTH_XRE"/>
    <property type="match status" value="1"/>
</dbReference>
<organism evidence="3 4">
    <name type="scientific">Streptomyces lannensis</name>
    <dbReference type="NCBI Taxonomy" id="766498"/>
    <lineage>
        <taxon>Bacteria</taxon>
        <taxon>Bacillati</taxon>
        <taxon>Actinomycetota</taxon>
        <taxon>Actinomycetes</taxon>
        <taxon>Kitasatosporales</taxon>
        <taxon>Streptomycetaceae</taxon>
        <taxon>Streptomyces</taxon>
    </lineage>
</organism>
<reference evidence="4" key="1">
    <citation type="journal article" date="2019" name="Int. J. Syst. Evol. Microbiol.">
        <title>The Global Catalogue of Microorganisms (GCM) 10K type strain sequencing project: providing services to taxonomists for standard genome sequencing and annotation.</title>
        <authorList>
            <consortium name="The Broad Institute Genomics Platform"/>
            <consortium name="The Broad Institute Genome Sequencing Center for Infectious Disease"/>
            <person name="Wu L."/>
            <person name="Ma J."/>
        </authorList>
    </citation>
    <scope>NUCLEOTIDE SEQUENCE [LARGE SCALE GENOMIC DNA]</scope>
    <source>
        <strain evidence="4">JCM 16578</strain>
    </source>
</reference>
<feature type="region of interest" description="Disordered" evidence="1">
    <location>
        <begin position="1"/>
        <end position="36"/>
    </location>
</feature>
<dbReference type="Pfam" id="PF13560">
    <property type="entry name" value="HTH_31"/>
    <property type="match status" value="1"/>
</dbReference>
<evidence type="ECO:0000313" key="4">
    <source>
        <dbReference type="Proteomes" id="UP001501563"/>
    </source>
</evidence>
<dbReference type="InterPro" id="IPR010982">
    <property type="entry name" value="Lambda_DNA-bd_dom_sf"/>
</dbReference>
<dbReference type="Proteomes" id="UP001501563">
    <property type="component" value="Unassembled WGS sequence"/>
</dbReference>
<gene>
    <name evidence="3" type="ORF">GCM10022207_03860</name>
</gene>
<comment type="caution">
    <text evidence="3">The sequence shown here is derived from an EMBL/GenBank/DDBJ whole genome shotgun (WGS) entry which is preliminary data.</text>
</comment>
<evidence type="ECO:0000256" key="1">
    <source>
        <dbReference type="SAM" id="MobiDB-lite"/>
    </source>
</evidence>
<dbReference type="SUPFAM" id="SSF47413">
    <property type="entry name" value="lambda repressor-like DNA-binding domains"/>
    <property type="match status" value="1"/>
</dbReference>
<keyword evidence="4" id="KW-1185">Reference proteome</keyword>
<protein>
    <submittedName>
        <fullName evidence="3">Helix-turn-helix transcriptional regulator</fullName>
    </submittedName>
</protein>
<sequence>MGDLAGLAPGHSGVPGMTDRTIGTTNEPEPSDSLKGFGEVHKAFRKRAGLTQEEYAPLVRYQPSTVASIEQGRRFPPRVFVERAEHVLDAFGALKGAYKHVGRERGLASWFRQWAELEEQAISLYTFENRLVPGLLQTEAYARRLFGERLPLLADSQIEAMISARLERQSLLTGRPNTAFSFIVEEHVFKRRTGGSDVTRGLIDHLLEASELRNVELQLMPLDRDVHAGLNGPIQLLETAENEWFGYCEGQESGQLVVDPKTISVLHMRYAKLRSQALTPGDSRSLLDRMRGAL</sequence>
<proteinExistence type="predicted"/>
<dbReference type="InterPro" id="IPR001387">
    <property type="entry name" value="Cro/C1-type_HTH"/>
</dbReference>
<dbReference type="InterPro" id="IPR043917">
    <property type="entry name" value="DUF5753"/>
</dbReference>
<dbReference type="Pfam" id="PF19054">
    <property type="entry name" value="DUF5753"/>
    <property type="match status" value="1"/>
</dbReference>
<name>A0ABP7JJ49_9ACTN</name>
<evidence type="ECO:0000313" key="3">
    <source>
        <dbReference type="EMBL" id="GAA3846255.1"/>
    </source>
</evidence>
<dbReference type="PROSITE" id="PS50943">
    <property type="entry name" value="HTH_CROC1"/>
    <property type="match status" value="1"/>
</dbReference>
<evidence type="ECO:0000259" key="2">
    <source>
        <dbReference type="PROSITE" id="PS50943"/>
    </source>
</evidence>
<feature type="domain" description="HTH cro/C1-type" evidence="2">
    <location>
        <begin position="42"/>
        <end position="94"/>
    </location>
</feature>